<protein>
    <submittedName>
        <fullName evidence="2">ATP synthase F0 subunit 8</fullName>
    </submittedName>
</protein>
<keyword evidence="1" id="KW-0812">Transmembrane</keyword>
<evidence type="ECO:0000313" key="2">
    <source>
        <dbReference type="EMBL" id="BAJ24520.1"/>
    </source>
</evidence>
<dbReference type="EMBL" id="AB477466">
    <property type="protein sequence ID" value="BAJ24520.1"/>
    <property type="molecule type" value="Genomic_DNA"/>
</dbReference>
<keyword evidence="1" id="KW-1133">Transmembrane helix</keyword>
<keyword evidence="1" id="KW-0472">Membrane</keyword>
<evidence type="ECO:0000256" key="1">
    <source>
        <dbReference type="SAM" id="Phobius"/>
    </source>
</evidence>
<organism evidence="2">
    <name type="scientific">Micadina phluctainoides</name>
    <name type="common">Stick insect</name>
    <dbReference type="NCBI Taxonomy" id="590994"/>
    <lineage>
        <taxon>Eukaryota</taxon>
        <taxon>Metazoa</taxon>
        <taxon>Ecdysozoa</taxon>
        <taxon>Arthropoda</taxon>
        <taxon>Hexapoda</taxon>
        <taxon>Insecta</taxon>
        <taxon>Pterygota</taxon>
        <taxon>Neoptera</taxon>
        <taxon>Polyneoptera</taxon>
        <taxon>Phasmatodea</taxon>
        <taxon>Verophasmatodea</taxon>
        <taxon>Anareolatae</taxon>
        <taxon>Lonchodidae</taxon>
        <taxon>Necrosciinae</taxon>
        <taxon>Micadina</taxon>
    </lineage>
</organism>
<dbReference type="RefSeq" id="YP_004021119.1">
    <property type="nucleotide sequence ID" value="NC_014673.1"/>
</dbReference>
<dbReference type="CTD" id="4509"/>
<gene>
    <name evidence="2" type="primary">ATP8</name>
</gene>
<sequence>MPQMAPMNWMMIYMYFLMIMMLFIMKIYFSKKNKMNYNLKNSYIKNTTKNWKW</sequence>
<reference evidence="2" key="1">
    <citation type="journal article" date="2011" name="Mol. Phylogenet. Evol.">
        <title>Exploring the molecular phylogeny of phasmids with whole mitochondrial genome sequences.</title>
        <authorList>
            <person name="Komoto N."/>
            <person name="Yukuhiro K."/>
            <person name="Ueda K."/>
            <person name="Tomita S."/>
        </authorList>
    </citation>
    <scope>NUCLEOTIDE SEQUENCE</scope>
</reference>
<feature type="transmembrane region" description="Helical" evidence="1">
    <location>
        <begin position="12"/>
        <end position="29"/>
    </location>
</feature>
<dbReference type="AlphaFoldDB" id="E2RUY6"/>
<dbReference type="GeneID" id="9977808"/>
<keyword evidence="2" id="KW-0496">Mitochondrion</keyword>
<proteinExistence type="predicted"/>
<name>E2RUY6_MICPD</name>
<accession>E2RUY6</accession>
<geneLocation type="mitochondrion" evidence="2"/>